<feature type="compositionally biased region" description="Low complexity" evidence="1">
    <location>
        <begin position="350"/>
        <end position="361"/>
    </location>
</feature>
<dbReference type="Proteomes" id="UP000224006">
    <property type="component" value="Chromosome I"/>
</dbReference>
<dbReference type="InterPro" id="IPR048422">
    <property type="entry name" value="NOA1/YqeH-like_C"/>
</dbReference>
<dbReference type="GO" id="GO:0005739">
    <property type="term" value="C:mitochondrion"/>
    <property type="evidence" value="ECO:0007669"/>
    <property type="project" value="TreeGrafter"/>
</dbReference>
<dbReference type="Pfam" id="PF01926">
    <property type="entry name" value="MMR_HSR1"/>
    <property type="match status" value="1"/>
</dbReference>
<evidence type="ECO:0000259" key="2">
    <source>
        <dbReference type="Pfam" id="PF01926"/>
    </source>
</evidence>
<feature type="compositionally biased region" description="Polar residues" evidence="1">
    <location>
        <begin position="172"/>
        <end position="181"/>
    </location>
</feature>
<protein>
    <submittedName>
        <fullName evidence="4">Nitric-oxide synthase</fullName>
    </submittedName>
</protein>
<dbReference type="InterPro" id="IPR027417">
    <property type="entry name" value="P-loop_NTPase"/>
</dbReference>
<dbReference type="KEGG" id="bbes:BESB_003190"/>
<feature type="domain" description="NOA1/YqeH-like C-terminal" evidence="3">
    <location>
        <begin position="1064"/>
        <end position="1162"/>
    </location>
</feature>
<dbReference type="InterPro" id="IPR006073">
    <property type="entry name" value="GTP-bd"/>
</dbReference>
<dbReference type="AlphaFoldDB" id="A0A2A9MHG2"/>
<dbReference type="GO" id="GO:0005525">
    <property type="term" value="F:GTP binding"/>
    <property type="evidence" value="ECO:0007669"/>
    <property type="project" value="InterPro"/>
</dbReference>
<organism evidence="4 5">
    <name type="scientific">Besnoitia besnoiti</name>
    <name type="common">Apicomplexan protozoan</name>
    <dbReference type="NCBI Taxonomy" id="94643"/>
    <lineage>
        <taxon>Eukaryota</taxon>
        <taxon>Sar</taxon>
        <taxon>Alveolata</taxon>
        <taxon>Apicomplexa</taxon>
        <taxon>Conoidasida</taxon>
        <taxon>Coccidia</taxon>
        <taxon>Eucoccidiorida</taxon>
        <taxon>Eimeriorina</taxon>
        <taxon>Sarcocystidae</taxon>
        <taxon>Besnoitia</taxon>
    </lineage>
</organism>
<feature type="region of interest" description="Disordered" evidence="1">
    <location>
        <begin position="347"/>
        <end position="376"/>
    </location>
</feature>
<feature type="compositionally biased region" description="Basic residues" evidence="1">
    <location>
        <begin position="364"/>
        <end position="373"/>
    </location>
</feature>
<dbReference type="Pfam" id="PF21516">
    <property type="entry name" value="YqeH-like_C"/>
    <property type="match status" value="1"/>
</dbReference>
<proteinExistence type="predicted"/>
<reference evidence="4 5" key="1">
    <citation type="submission" date="2017-09" db="EMBL/GenBank/DDBJ databases">
        <title>Genome sequencing of Besnoitia besnoiti strain Bb-Ger1.</title>
        <authorList>
            <person name="Schares G."/>
            <person name="Venepally P."/>
            <person name="Lorenzi H.A."/>
        </authorList>
    </citation>
    <scope>NUCLEOTIDE SEQUENCE [LARGE SCALE GENOMIC DNA]</scope>
    <source>
        <strain evidence="4 5">Bb-Ger1</strain>
    </source>
</reference>
<dbReference type="GeneID" id="40305382"/>
<comment type="caution">
    <text evidence="4">The sequence shown here is derived from an EMBL/GenBank/DDBJ whole genome shotgun (WGS) entry which is preliminary data.</text>
</comment>
<sequence>MPGSTGRDVITSAFNMSSAASLSVLLVAFFLSNSSLIPSSSTRAYLPDSLSLCREEPTKAHTPLLRSAVPFFVFAWGLASPPALSQPRRSSAFSSFSSPSPFLRHDVTPFLSLPSSAAHNLPPINFYLASSSIPLFFSISDYTSRFLECPRVGNSPPRLSHQLPKTIPCSASLGTENVTRPSESDMHLPPYGAAGSPRTQSRPPKKSAGPPEGTGLRGRPGVGFIRLACRGSPRWRQRGFLPWFRALSRPVSGWCGSCINAHFYGLSAFLAAVAAHGGLWHHGEQPERFQTEGAGENNSAPSLYASRRSNGDHPRLALPYSLAQHPHTRGSRRFVFPSSCRRASLTPPLAAHSGAAVASGASERKKKKHKRKRRVEDGLATSEIDDIWRGDGAAARTLDASDELDERRREALKALEDLGDDSDDPVIANLKKQLREQVEGGPGRRPSADGETSSQRGLRRARIRQKPEEGDAEPQDAMDEIARMDREEEERDRLEEIRMTNPGLLFSTPKASPKEPVPEVYVQSAEIRLKRNRCIGCGAAFQTRNPAKAAYVPPRVLENSASCGSATDADSPTPLATAPFSVSSLDLSDPQSAAKAFASARGDVEKVVSLAARAESVDFETFVSALAEAGGANKQEVLDKLRIACDYNGHYVEDENEEQAGESEAGQDSHHTHTEDLGSLENTNEGDELLDIQGEKDIADATQDLEGILSNVQERSADETKDGGGPKRGVQVETMTLSEEELGELLGAEAARALRQSSDKEEERAYAAGQKPVFCQRCHAMRSGKQIDERLRVGFSVGDDLLHPDRFKRLIASLRTKRCIFLLVLDLISPELLPALPELVRVNPLYVAVTKCDLLPGSLRRHDAPFNSRAEGFQKRCVTNTNVVRNYFFQMLSRAYDLRNFSVKNVFAISNKSGAGLTHLINAIGKEAIRRKRPVYVVGAANAGKSSFLNKILAKASAATTHPAASTLQKPQLKGIKAAAAASAVPGTTLDFIPMVVNRSWKIIDTPGIFLKGSYASFLTQEELQAAVPSSALHLCSASVAEGRGVWLGGLARVELLSDRNCFFSFFLSRSLMIRPCKATGVAEDKLETQRSHLFPPFSSERLQALSPLTPVDFCVEGKGWEEAAADIVLSGLGWISVTGCGPLRLRVYVPEEVRVYQRPALVARATKVCPAVSTRLLQERADRQVGLHRASLFPRQLPTRAVQHAEPLASDLQQFFPDGFKEEGSRLDDAVQ</sequence>
<dbReference type="VEuPathDB" id="ToxoDB:BESB_003190"/>
<name>A0A2A9MHG2_BESBE</name>
<gene>
    <name evidence="4" type="ORF">BESB_003190</name>
</gene>
<feature type="compositionally biased region" description="Basic and acidic residues" evidence="1">
    <location>
        <begin position="667"/>
        <end position="676"/>
    </location>
</feature>
<feature type="region of interest" description="Disordered" evidence="1">
    <location>
        <begin position="434"/>
        <end position="476"/>
    </location>
</feature>
<accession>A0A2A9MHG2</accession>
<dbReference type="PANTHER" id="PTHR46434">
    <property type="entry name" value="GENETIC INTERACTOR OF PROHIBITINS 3, MITOCHONDRIAL"/>
    <property type="match status" value="1"/>
</dbReference>
<dbReference type="SMR" id="A0A2A9MHG2"/>
<dbReference type="Gene3D" id="3.40.50.300">
    <property type="entry name" value="P-loop containing nucleotide triphosphate hydrolases"/>
    <property type="match status" value="1"/>
</dbReference>
<feature type="region of interest" description="Disordered" evidence="1">
    <location>
        <begin position="157"/>
        <end position="219"/>
    </location>
</feature>
<feature type="region of interest" description="Disordered" evidence="1">
    <location>
        <begin position="289"/>
        <end position="309"/>
    </location>
</feature>
<dbReference type="SUPFAM" id="SSF52540">
    <property type="entry name" value="P-loop containing nucleoside triphosphate hydrolases"/>
    <property type="match status" value="1"/>
</dbReference>
<feature type="region of interest" description="Disordered" evidence="1">
    <location>
        <begin position="655"/>
        <end position="682"/>
    </location>
</feature>
<evidence type="ECO:0000259" key="3">
    <source>
        <dbReference type="Pfam" id="PF21516"/>
    </source>
</evidence>
<dbReference type="OrthoDB" id="1696305at2759"/>
<evidence type="ECO:0000313" key="4">
    <source>
        <dbReference type="EMBL" id="PFH37978.1"/>
    </source>
</evidence>
<evidence type="ECO:0000256" key="1">
    <source>
        <dbReference type="SAM" id="MobiDB-lite"/>
    </source>
</evidence>
<evidence type="ECO:0000313" key="5">
    <source>
        <dbReference type="Proteomes" id="UP000224006"/>
    </source>
</evidence>
<dbReference type="RefSeq" id="XP_029221987.1">
    <property type="nucleotide sequence ID" value="XM_029359074.1"/>
</dbReference>
<keyword evidence="5" id="KW-1185">Reference proteome</keyword>
<dbReference type="EMBL" id="NWUJ01000001">
    <property type="protein sequence ID" value="PFH37978.1"/>
    <property type="molecule type" value="Genomic_DNA"/>
</dbReference>
<feature type="domain" description="G" evidence="2">
    <location>
        <begin position="935"/>
        <end position="1021"/>
    </location>
</feature>
<dbReference type="STRING" id="94643.A0A2A9MHG2"/>
<dbReference type="PANTHER" id="PTHR46434:SF1">
    <property type="entry name" value="GENETIC INTERACTOR OF PROHIBITINS 3, MITOCHONDRIAL"/>
    <property type="match status" value="1"/>
</dbReference>
<dbReference type="InterPro" id="IPR050896">
    <property type="entry name" value="Mito_lipid_metab_GTPase"/>
</dbReference>